<dbReference type="CDD" id="cd06366">
    <property type="entry name" value="PBP1_GABAb_receptor"/>
    <property type="match status" value="1"/>
</dbReference>
<keyword evidence="7" id="KW-0770">Synapse</keyword>
<evidence type="ECO:0000256" key="6">
    <source>
        <dbReference type="ARBA" id="ARBA00022989"/>
    </source>
</evidence>
<dbReference type="FunFam" id="3.40.50.2300:FF:000072">
    <property type="entry name" value="Gamma-aminobutyric acid type B receptor subunit 2"/>
    <property type="match status" value="2"/>
</dbReference>
<evidence type="ECO:0000256" key="11">
    <source>
        <dbReference type="ARBA" id="ARBA00023157"/>
    </source>
</evidence>
<evidence type="ECO:0000256" key="17">
    <source>
        <dbReference type="SAM" id="Phobius"/>
    </source>
</evidence>
<keyword evidence="20" id="KW-1185">Reference proteome</keyword>
<keyword evidence="4 17" id="KW-0812">Transmembrane</keyword>
<dbReference type="InterPro" id="IPR002455">
    <property type="entry name" value="GPCR3_GABA-B"/>
</dbReference>
<dbReference type="SUPFAM" id="SSF53822">
    <property type="entry name" value="Periplasmic binding protein-like I"/>
    <property type="match status" value="1"/>
</dbReference>
<dbReference type="GO" id="GO:0004965">
    <property type="term" value="F:G protein-coupled GABA receptor activity"/>
    <property type="evidence" value="ECO:0000318"/>
    <property type="project" value="GO_Central"/>
</dbReference>
<keyword evidence="2" id="KW-1003">Cell membrane</keyword>
<keyword evidence="5" id="KW-0732">Signal</keyword>
<keyword evidence="11" id="KW-1015">Disulfide bond</keyword>
<dbReference type="GO" id="GO:0045211">
    <property type="term" value="C:postsynaptic membrane"/>
    <property type="evidence" value="ECO:0007669"/>
    <property type="project" value="UniProtKB-SubCell"/>
</dbReference>
<dbReference type="Gene3D" id="3.40.50.2300">
    <property type="match status" value="2"/>
</dbReference>
<proteinExistence type="inferred from homology"/>
<keyword evidence="15" id="KW-0628">Postsynaptic cell membrane</keyword>
<evidence type="ECO:0000313" key="20">
    <source>
        <dbReference type="Proteomes" id="UP000009022"/>
    </source>
</evidence>
<keyword evidence="10 17" id="KW-0472">Membrane</keyword>
<evidence type="ECO:0000256" key="14">
    <source>
        <dbReference type="ARBA" id="ARBA00023224"/>
    </source>
</evidence>
<dbReference type="CTD" id="6757240"/>
<dbReference type="HOGENOM" id="CLU_005240_4_0_1"/>
<dbReference type="KEGG" id="tad:TRIADDRAFT_60055"/>
<evidence type="ECO:0000256" key="3">
    <source>
        <dbReference type="ARBA" id="ARBA00022553"/>
    </source>
</evidence>
<evidence type="ECO:0000256" key="13">
    <source>
        <dbReference type="ARBA" id="ARBA00023180"/>
    </source>
</evidence>
<dbReference type="InterPro" id="IPR028082">
    <property type="entry name" value="Peripla_BP_I"/>
</dbReference>
<evidence type="ECO:0000256" key="5">
    <source>
        <dbReference type="ARBA" id="ARBA00022729"/>
    </source>
</evidence>
<dbReference type="EMBL" id="DS985253">
    <property type="protein sequence ID" value="EDV21427.1"/>
    <property type="molecule type" value="Genomic_DNA"/>
</dbReference>
<keyword evidence="8" id="KW-0297">G-protein coupled receptor</keyword>
<gene>
    <name evidence="19" type="ORF">TRIADDRAFT_60055</name>
</gene>
<keyword evidence="9" id="KW-0175">Coiled coil</keyword>
<evidence type="ECO:0000256" key="9">
    <source>
        <dbReference type="ARBA" id="ARBA00023054"/>
    </source>
</evidence>
<dbReference type="OMA" id="KYIVMGF"/>
<dbReference type="GO" id="GO:0038039">
    <property type="term" value="C:G protein-coupled receptor heterodimeric complex"/>
    <property type="evidence" value="ECO:0000318"/>
    <property type="project" value="GO_Central"/>
</dbReference>
<keyword evidence="14" id="KW-0807">Transducer</keyword>
<comment type="subcellular location">
    <subcellularLocation>
        <location evidence="16">Postsynaptic cell membrane</location>
        <topology evidence="16">Multi-pass membrane protein</topology>
    </subcellularLocation>
</comment>
<feature type="domain" description="Receptor ligand binding region" evidence="18">
    <location>
        <begin position="1"/>
        <end position="349"/>
    </location>
</feature>
<protein>
    <recommendedName>
        <fullName evidence="18">Receptor ligand binding region domain-containing protein</fullName>
    </recommendedName>
</protein>
<evidence type="ECO:0000259" key="18">
    <source>
        <dbReference type="Pfam" id="PF01094"/>
    </source>
</evidence>
<evidence type="ECO:0000313" key="19">
    <source>
        <dbReference type="EMBL" id="EDV21427.1"/>
    </source>
</evidence>
<feature type="transmembrane region" description="Helical" evidence="17">
    <location>
        <begin position="432"/>
        <end position="457"/>
    </location>
</feature>
<dbReference type="PANTHER" id="PTHR10519">
    <property type="entry name" value="GABA-B RECEPTOR"/>
    <property type="match status" value="1"/>
</dbReference>
<dbReference type="GO" id="GO:0007214">
    <property type="term" value="P:gamma-aminobutyric acid signaling pathway"/>
    <property type="evidence" value="ECO:0000318"/>
    <property type="project" value="GO_Central"/>
</dbReference>
<evidence type="ECO:0000256" key="1">
    <source>
        <dbReference type="ARBA" id="ARBA00008991"/>
    </source>
</evidence>
<evidence type="ECO:0000256" key="15">
    <source>
        <dbReference type="ARBA" id="ARBA00023257"/>
    </source>
</evidence>
<dbReference type="GeneID" id="6757240"/>
<dbReference type="PRINTS" id="PR01176">
    <property type="entry name" value="GABABRECEPTR"/>
</dbReference>
<dbReference type="OrthoDB" id="17569at2759"/>
<evidence type="ECO:0000256" key="16">
    <source>
        <dbReference type="ARBA" id="ARBA00034104"/>
    </source>
</evidence>
<sequence>MAVEAINQNTTVLPDYRLELELADSQMSQGVAAKAFFDSISRSPTKIGVIGPLISTANAYVASISKFYNLVQVGYAASGLSLDDKKNYPYYYRTSITQYSYSLARIKLLKQFKWEKVAIIYSTAGTYSTSAAMVQQTLLKANINVAVMESFDDHPSVAIKAIKDKDVRIIVVISHYNQQFSLFCEAYKQGTYGGQYVWLVAGWHPDKWWTRKWHYSNCTADELEKVVVNSTFYTKAPIYSTASRQTIYGKNGTQFYRDFLKKINSNNTVCTVAGQLYDAVWSLALALNSTEGRLKQLNLSLQKFNYQHNQIREILMEELNKISFYGTTGPIEFHKGSRIGDVEIYQQQGTITFVIYICNKTALQQDNVILHKMRTKKVNKSVIKGNGVPLVFVYRHDEKKLEFEKPLIWKYGYPPRDHVAVKINILTISKSLFIPFSVCACLGICLALAIAAFVIYFRNNK</sequence>
<evidence type="ECO:0000256" key="4">
    <source>
        <dbReference type="ARBA" id="ARBA00022692"/>
    </source>
</evidence>
<name>B3S762_TRIAD</name>
<dbReference type="InterPro" id="IPR001828">
    <property type="entry name" value="ANF_lig-bd_rcpt"/>
</dbReference>
<reference evidence="19 20" key="1">
    <citation type="journal article" date="2008" name="Nature">
        <title>The Trichoplax genome and the nature of placozoans.</title>
        <authorList>
            <person name="Srivastava M."/>
            <person name="Begovic E."/>
            <person name="Chapman J."/>
            <person name="Putnam N.H."/>
            <person name="Hellsten U."/>
            <person name="Kawashima T."/>
            <person name="Kuo A."/>
            <person name="Mitros T."/>
            <person name="Salamov A."/>
            <person name="Carpenter M.L."/>
            <person name="Signorovitch A.Y."/>
            <person name="Moreno M.A."/>
            <person name="Kamm K."/>
            <person name="Grimwood J."/>
            <person name="Schmutz J."/>
            <person name="Shapiro H."/>
            <person name="Grigoriev I.V."/>
            <person name="Buss L.W."/>
            <person name="Schierwater B."/>
            <person name="Dellaporta S.L."/>
            <person name="Rokhsar D.S."/>
        </authorList>
    </citation>
    <scope>NUCLEOTIDE SEQUENCE [LARGE SCALE GENOMIC DNA]</scope>
    <source>
        <strain evidence="19 20">Grell-BS-1999</strain>
    </source>
</reference>
<dbReference type="eggNOG" id="KOG1055">
    <property type="taxonomic scope" value="Eukaryota"/>
</dbReference>
<evidence type="ECO:0000256" key="7">
    <source>
        <dbReference type="ARBA" id="ARBA00023018"/>
    </source>
</evidence>
<evidence type="ECO:0000256" key="2">
    <source>
        <dbReference type="ARBA" id="ARBA00022475"/>
    </source>
</evidence>
<dbReference type="Pfam" id="PF01094">
    <property type="entry name" value="ANF_receptor"/>
    <property type="match status" value="1"/>
</dbReference>
<comment type="similarity">
    <text evidence="1">Belongs to the G-protein coupled receptor 3 family. GABA-B receptor subfamily.</text>
</comment>
<keyword evidence="13" id="KW-0325">Glycoprotein</keyword>
<evidence type="ECO:0000256" key="12">
    <source>
        <dbReference type="ARBA" id="ARBA00023170"/>
    </source>
</evidence>
<accession>B3S762</accession>
<dbReference type="AlphaFoldDB" id="B3S762"/>
<keyword evidence="12" id="KW-0675">Receptor</keyword>
<evidence type="ECO:0000256" key="8">
    <source>
        <dbReference type="ARBA" id="ARBA00023040"/>
    </source>
</evidence>
<dbReference type="InParanoid" id="B3S762"/>
<dbReference type="Proteomes" id="UP000009022">
    <property type="component" value="Unassembled WGS sequence"/>
</dbReference>
<dbReference type="PhylomeDB" id="B3S762"/>
<dbReference type="RefSeq" id="XP_002116027.1">
    <property type="nucleotide sequence ID" value="XM_002115991.1"/>
</dbReference>
<keyword evidence="3" id="KW-0597">Phosphoprotein</keyword>
<dbReference type="PRINTS" id="PR01177">
    <property type="entry name" value="GABAB1RECPTR"/>
</dbReference>
<keyword evidence="6 17" id="KW-1133">Transmembrane helix</keyword>
<evidence type="ECO:0000256" key="10">
    <source>
        <dbReference type="ARBA" id="ARBA00023136"/>
    </source>
</evidence>
<organism evidence="19 20">
    <name type="scientific">Trichoplax adhaerens</name>
    <name type="common">Trichoplax reptans</name>
    <dbReference type="NCBI Taxonomy" id="10228"/>
    <lineage>
        <taxon>Eukaryota</taxon>
        <taxon>Metazoa</taxon>
        <taxon>Placozoa</taxon>
        <taxon>Uniplacotomia</taxon>
        <taxon>Trichoplacea</taxon>
        <taxon>Trichoplacidae</taxon>
        <taxon>Trichoplax</taxon>
    </lineage>
</organism>
<dbReference type="PANTHER" id="PTHR10519:SF79">
    <property type="entry name" value="RECEPTOR LIGAND BINDING REGION DOMAIN-CONTAINING PROTEIN"/>
    <property type="match status" value="1"/>
</dbReference>